<dbReference type="GO" id="GO:0098797">
    <property type="term" value="C:plasma membrane protein complex"/>
    <property type="evidence" value="ECO:0007669"/>
    <property type="project" value="TreeGrafter"/>
</dbReference>
<evidence type="ECO:0000313" key="11">
    <source>
        <dbReference type="EMBL" id="UOR05137.1"/>
    </source>
</evidence>
<keyword evidence="12" id="KW-1185">Reference proteome</keyword>
<dbReference type="GO" id="GO:0031992">
    <property type="term" value="F:energy transducer activity"/>
    <property type="evidence" value="ECO:0007669"/>
    <property type="project" value="TreeGrafter"/>
</dbReference>
<keyword evidence="4" id="KW-1003">Cell membrane</keyword>
<accession>A0A8T9STS5</accession>
<dbReference type="Pfam" id="PF03544">
    <property type="entry name" value="TonB_C"/>
    <property type="match status" value="1"/>
</dbReference>
<dbReference type="InterPro" id="IPR037682">
    <property type="entry name" value="TonB_C"/>
</dbReference>
<evidence type="ECO:0000256" key="2">
    <source>
        <dbReference type="ARBA" id="ARBA00006555"/>
    </source>
</evidence>
<dbReference type="KEGG" id="haei:MUN82_19640"/>
<dbReference type="AlphaFoldDB" id="A0A8T9STS5"/>
<dbReference type="InterPro" id="IPR051045">
    <property type="entry name" value="TonB-dependent_transducer"/>
</dbReference>
<reference evidence="11 12" key="1">
    <citation type="submission" date="2022-04" db="EMBL/GenBank/DDBJ databases">
        <title>Hymenobacter sp. isolated from the air.</title>
        <authorList>
            <person name="Won M."/>
            <person name="Lee C.-M."/>
            <person name="Woen H.-Y."/>
            <person name="Kwon S.-W."/>
        </authorList>
    </citation>
    <scope>NUCLEOTIDE SEQUENCE [LARGE SCALE GENOMIC DNA]</scope>
    <source>
        <strain evidence="12">5413 J-13</strain>
    </source>
</reference>
<dbReference type="NCBIfam" id="TIGR01352">
    <property type="entry name" value="tonB_Cterm"/>
    <property type="match status" value="1"/>
</dbReference>
<dbReference type="RefSeq" id="WP_245093145.1">
    <property type="nucleotide sequence ID" value="NZ_CP095053.1"/>
</dbReference>
<keyword evidence="5" id="KW-0997">Cell inner membrane</keyword>
<feature type="domain" description="TonB C-terminal" evidence="10">
    <location>
        <begin position="113"/>
        <end position="178"/>
    </location>
</feature>
<proteinExistence type="inferred from homology"/>
<keyword evidence="7" id="KW-0653">Protein transport</keyword>
<evidence type="ECO:0000259" key="10">
    <source>
        <dbReference type="Pfam" id="PF03544"/>
    </source>
</evidence>
<dbReference type="Proteomes" id="UP000829925">
    <property type="component" value="Chromosome"/>
</dbReference>
<dbReference type="Gene3D" id="3.30.1150.10">
    <property type="match status" value="1"/>
</dbReference>
<dbReference type="GO" id="GO:0055085">
    <property type="term" value="P:transmembrane transport"/>
    <property type="evidence" value="ECO:0007669"/>
    <property type="project" value="InterPro"/>
</dbReference>
<evidence type="ECO:0000256" key="5">
    <source>
        <dbReference type="ARBA" id="ARBA00022519"/>
    </source>
</evidence>
<evidence type="ECO:0000256" key="6">
    <source>
        <dbReference type="ARBA" id="ARBA00022692"/>
    </source>
</evidence>
<evidence type="ECO:0000256" key="8">
    <source>
        <dbReference type="ARBA" id="ARBA00022989"/>
    </source>
</evidence>
<dbReference type="PANTHER" id="PTHR33446:SF2">
    <property type="entry name" value="PROTEIN TONB"/>
    <property type="match status" value="1"/>
</dbReference>
<dbReference type="PANTHER" id="PTHR33446">
    <property type="entry name" value="PROTEIN TONB-RELATED"/>
    <property type="match status" value="1"/>
</dbReference>
<protein>
    <submittedName>
        <fullName evidence="11">Energy transducer TonB</fullName>
    </submittedName>
</protein>
<evidence type="ECO:0000313" key="12">
    <source>
        <dbReference type="Proteomes" id="UP000829925"/>
    </source>
</evidence>
<dbReference type="SUPFAM" id="SSF74653">
    <property type="entry name" value="TolA/TonB C-terminal domain"/>
    <property type="match status" value="1"/>
</dbReference>
<keyword evidence="9" id="KW-0472">Membrane</keyword>
<comment type="similarity">
    <text evidence="2">Belongs to the TonB family.</text>
</comment>
<organism evidence="11 12">
    <name type="scientific">Hymenobacter aerilatus</name>
    <dbReference type="NCBI Taxonomy" id="2932251"/>
    <lineage>
        <taxon>Bacteria</taxon>
        <taxon>Pseudomonadati</taxon>
        <taxon>Bacteroidota</taxon>
        <taxon>Cytophagia</taxon>
        <taxon>Cytophagales</taxon>
        <taxon>Hymenobacteraceae</taxon>
        <taxon>Hymenobacter</taxon>
    </lineage>
</organism>
<dbReference type="GO" id="GO:0015031">
    <property type="term" value="P:protein transport"/>
    <property type="evidence" value="ECO:0007669"/>
    <property type="project" value="UniProtKB-KW"/>
</dbReference>
<comment type="subcellular location">
    <subcellularLocation>
        <location evidence="1">Cell inner membrane</location>
        <topology evidence="1">Single-pass membrane protein</topology>
        <orientation evidence="1">Periplasmic side</orientation>
    </subcellularLocation>
</comment>
<evidence type="ECO:0000256" key="1">
    <source>
        <dbReference type="ARBA" id="ARBA00004383"/>
    </source>
</evidence>
<sequence>MLSTFQAIALPQLPIKLRWFWVVLLCGLGMPDRDAWAQVRTETQRDTAVYDNSVVLIPANPLPIKEYDLPINLPKPVYYPGTICFFGAFPEFPGGFEALFQFIGQNIRYSADTTITGKVFVSFVITETGQVANAHINKGLSPAFYDEVLRVIKSMPKWKPGENNGKPVSVPFTIPVGFAKDLPPTSYRGKNRK</sequence>
<evidence type="ECO:0000256" key="7">
    <source>
        <dbReference type="ARBA" id="ARBA00022927"/>
    </source>
</evidence>
<evidence type="ECO:0000256" key="3">
    <source>
        <dbReference type="ARBA" id="ARBA00022448"/>
    </source>
</evidence>
<keyword evidence="3" id="KW-0813">Transport</keyword>
<dbReference type="EMBL" id="CP095053">
    <property type="protein sequence ID" value="UOR05137.1"/>
    <property type="molecule type" value="Genomic_DNA"/>
</dbReference>
<evidence type="ECO:0000256" key="4">
    <source>
        <dbReference type="ARBA" id="ARBA00022475"/>
    </source>
</evidence>
<dbReference type="InterPro" id="IPR006260">
    <property type="entry name" value="TonB/TolA_C"/>
</dbReference>
<name>A0A8T9STS5_9BACT</name>
<evidence type="ECO:0000256" key="9">
    <source>
        <dbReference type="ARBA" id="ARBA00023136"/>
    </source>
</evidence>
<gene>
    <name evidence="11" type="ORF">MUN82_19640</name>
</gene>
<keyword evidence="6" id="KW-0812">Transmembrane</keyword>
<keyword evidence="8" id="KW-1133">Transmembrane helix</keyword>